<dbReference type="PANTHER" id="PTHR23150:SF19">
    <property type="entry name" value="FORMYLGLYCINE-GENERATING ENZYME"/>
    <property type="match status" value="1"/>
</dbReference>
<dbReference type="InterPro" id="IPR016187">
    <property type="entry name" value="CTDL_fold"/>
</dbReference>
<keyword evidence="3" id="KW-1185">Reference proteome</keyword>
<name>A0A1H3FL46_9FLAO</name>
<dbReference type="EMBL" id="FNMV01000018">
    <property type="protein sequence ID" value="SDX91721.1"/>
    <property type="molecule type" value="Genomic_DNA"/>
</dbReference>
<sequence>MTKLTSTFLVGLMVFTSCKQNQNKIDWIFVEGGNFEQGKNQIIISAKGDTINGFTSPHRMVELDDFYISKYEITVKQFKEFCKETDRKMPNAPTESANGIKVNYKWIDENPMLATWDEANDFAKWAGGRLPTEAEWEYAAKGGKQTKGFKYSGSNNPIEVGWVKENSDSTFHKVGLLKPNELGIYDMTGNVGEWVFDWYNPEKDSLVTTKNPQGPTEGEGTYKISKGVSWFYETQSADGKPLEYGIHMPEVRYQSPKSTRNDGFGFRIAKSK</sequence>
<dbReference type="SUPFAM" id="SSF56436">
    <property type="entry name" value="C-type lectin-like"/>
    <property type="match status" value="1"/>
</dbReference>
<reference evidence="3" key="1">
    <citation type="submission" date="2016-10" db="EMBL/GenBank/DDBJ databases">
        <authorList>
            <person name="Varghese N."/>
            <person name="Submissions S."/>
        </authorList>
    </citation>
    <scope>NUCLEOTIDE SEQUENCE [LARGE SCALE GENOMIC DNA]</scope>
    <source>
        <strain evidence="3">DSM 15718</strain>
    </source>
</reference>
<dbReference type="InterPro" id="IPR051043">
    <property type="entry name" value="Sulfatase_Mod_Factor_Kinase"/>
</dbReference>
<feature type="domain" description="Sulfatase-modifying factor enzyme-like" evidence="1">
    <location>
        <begin position="26"/>
        <end position="270"/>
    </location>
</feature>
<protein>
    <submittedName>
        <fullName evidence="2">Formylglycine-generating enzyme, required for sulfatase activity, contains SUMF1/FGE domain</fullName>
    </submittedName>
</protein>
<proteinExistence type="predicted"/>
<dbReference type="Pfam" id="PF03781">
    <property type="entry name" value="FGE-sulfatase"/>
    <property type="match status" value="1"/>
</dbReference>
<dbReference type="InterPro" id="IPR005532">
    <property type="entry name" value="SUMF_dom"/>
</dbReference>
<dbReference type="GO" id="GO:0120147">
    <property type="term" value="F:formylglycine-generating oxidase activity"/>
    <property type="evidence" value="ECO:0007669"/>
    <property type="project" value="TreeGrafter"/>
</dbReference>
<dbReference type="InterPro" id="IPR042095">
    <property type="entry name" value="SUMF_sf"/>
</dbReference>
<dbReference type="AlphaFoldDB" id="A0A1H3FL46"/>
<evidence type="ECO:0000313" key="3">
    <source>
        <dbReference type="Proteomes" id="UP000198569"/>
    </source>
</evidence>
<evidence type="ECO:0000313" key="2">
    <source>
        <dbReference type="EMBL" id="SDX91721.1"/>
    </source>
</evidence>
<dbReference type="PROSITE" id="PS51257">
    <property type="entry name" value="PROKAR_LIPOPROTEIN"/>
    <property type="match status" value="1"/>
</dbReference>
<dbReference type="RefSeq" id="WP_175514027.1">
    <property type="nucleotide sequence ID" value="NZ_FNMV01000018.1"/>
</dbReference>
<evidence type="ECO:0000259" key="1">
    <source>
        <dbReference type="Pfam" id="PF03781"/>
    </source>
</evidence>
<gene>
    <name evidence="2" type="ORF">SAMN05444338_11840</name>
</gene>
<dbReference type="STRING" id="229203.SAMN05444338_11840"/>
<dbReference type="Gene3D" id="3.90.1580.10">
    <property type="entry name" value="paralog of FGE (formylglycine-generating enzyme)"/>
    <property type="match status" value="1"/>
</dbReference>
<dbReference type="Proteomes" id="UP000198569">
    <property type="component" value="Unassembled WGS sequence"/>
</dbReference>
<accession>A0A1H3FL46</accession>
<dbReference type="PANTHER" id="PTHR23150">
    <property type="entry name" value="SULFATASE MODIFYING FACTOR 1, 2"/>
    <property type="match status" value="1"/>
</dbReference>
<organism evidence="2 3">
    <name type="scientific">Flavobacterium degerlachei</name>
    <dbReference type="NCBI Taxonomy" id="229203"/>
    <lineage>
        <taxon>Bacteria</taxon>
        <taxon>Pseudomonadati</taxon>
        <taxon>Bacteroidota</taxon>
        <taxon>Flavobacteriia</taxon>
        <taxon>Flavobacteriales</taxon>
        <taxon>Flavobacteriaceae</taxon>
        <taxon>Flavobacterium</taxon>
    </lineage>
</organism>